<dbReference type="CDD" id="cd01335">
    <property type="entry name" value="Radical_SAM"/>
    <property type="match status" value="1"/>
</dbReference>
<protein>
    <recommendedName>
        <fullName evidence="2 9">Heme chaperone HemW</fullName>
    </recommendedName>
</protein>
<evidence type="ECO:0000256" key="9">
    <source>
        <dbReference type="RuleBase" id="RU364116"/>
    </source>
</evidence>
<reference evidence="11 12" key="1">
    <citation type="submission" date="2021-01" db="EMBL/GenBank/DDBJ databases">
        <title>Genomic Encyclopedia of Type Strains, Phase IV (KMG-IV): sequencing the most valuable type-strain genomes for metagenomic binning, comparative biology and taxonomic classification.</title>
        <authorList>
            <person name="Goeker M."/>
        </authorList>
    </citation>
    <scope>NUCLEOTIDE SEQUENCE [LARGE SCALE GENOMIC DNA]</scope>
    <source>
        <strain evidence="11 12">DSM 25540</strain>
    </source>
</reference>
<dbReference type="SFLD" id="SFLDG01065">
    <property type="entry name" value="anaerobic_coproporphyrinogen-I"/>
    <property type="match status" value="1"/>
</dbReference>
<keyword evidence="9" id="KW-0963">Cytoplasm</keyword>
<proteinExistence type="inferred from homology"/>
<name>A0ABS2PFL4_9BACL</name>
<dbReference type="Pfam" id="PF06969">
    <property type="entry name" value="HemN_C"/>
    <property type="match status" value="1"/>
</dbReference>
<keyword evidence="5 9" id="KW-0479">Metal-binding</keyword>
<keyword evidence="12" id="KW-1185">Reference proteome</keyword>
<evidence type="ECO:0000256" key="7">
    <source>
        <dbReference type="ARBA" id="ARBA00023014"/>
    </source>
</evidence>
<comment type="caution">
    <text evidence="11">The sequence shown here is derived from an EMBL/GenBank/DDBJ whole genome shotgun (WGS) entry which is preliminary data.</text>
</comment>
<dbReference type="InterPro" id="IPR034505">
    <property type="entry name" value="Coproporphyrinogen-III_oxidase"/>
</dbReference>
<dbReference type="RefSeq" id="WP_204698483.1">
    <property type="nucleotide sequence ID" value="NZ_JAFBEC010000008.1"/>
</dbReference>
<accession>A0ABS2PFL4</accession>
<dbReference type="InterPro" id="IPR007197">
    <property type="entry name" value="rSAM"/>
</dbReference>
<dbReference type="GO" id="GO:0051989">
    <property type="term" value="F:coproporphyrinogen dehydrogenase activity"/>
    <property type="evidence" value="ECO:0007669"/>
    <property type="project" value="UniProtKB-EC"/>
</dbReference>
<evidence type="ECO:0000256" key="6">
    <source>
        <dbReference type="ARBA" id="ARBA00023004"/>
    </source>
</evidence>
<dbReference type="NCBIfam" id="TIGR00539">
    <property type="entry name" value="hemN_rel"/>
    <property type="match status" value="1"/>
</dbReference>
<dbReference type="PROSITE" id="PS51918">
    <property type="entry name" value="RADICAL_SAM"/>
    <property type="match status" value="1"/>
</dbReference>
<dbReference type="SFLD" id="SFLDF00562">
    <property type="entry name" value="HemN-like__clustered_with_heat"/>
    <property type="match status" value="1"/>
</dbReference>
<comment type="function">
    <text evidence="9">Probably acts as a heme chaperone, transferring heme to an unknown acceptor. Binds one molecule of heme per monomer, possibly covalently. Binds 1 [4Fe-4S] cluster. The cluster is coordinated with 3 cysteines and an exchangeable S-adenosyl-L-methionine.</text>
</comment>
<dbReference type="Gene3D" id="3.20.20.70">
    <property type="entry name" value="Aldolase class I"/>
    <property type="match status" value="1"/>
</dbReference>
<evidence type="ECO:0000256" key="2">
    <source>
        <dbReference type="ARBA" id="ARBA00017228"/>
    </source>
</evidence>
<evidence type="ECO:0000256" key="3">
    <source>
        <dbReference type="ARBA" id="ARBA00022617"/>
    </source>
</evidence>
<feature type="domain" description="Radical SAM core" evidence="10">
    <location>
        <begin position="1"/>
        <end position="233"/>
    </location>
</feature>
<dbReference type="SUPFAM" id="SSF102114">
    <property type="entry name" value="Radical SAM enzymes"/>
    <property type="match status" value="1"/>
</dbReference>
<dbReference type="SFLD" id="SFLDF00288">
    <property type="entry name" value="HemN-like__clustered_with_nucl"/>
    <property type="match status" value="1"/>
</dbReference>
<organism evidence="11 12">
    <name type="scientific">Geomicrobium sediminis</name>
    <dbReference type="NCBI Taxonomy" id="1347788"/>
    <lineage>
        <taxon>Bacteria</taxon>
        <taxon>Bacillati</taxon>
        <taxon>Bacillota</taxon>
        <taxon>Bacilli</taxon>
        <taxon>Bacillales</taxon>
        <taxon>Geomicrobium</taxon>
    </lineage>
</organism>
<dbReference type="PANTHER" id="PTHR13932:SF5">
    <property type="entry name" value="RADICAL S-ADENOSYL METHIONINE DOMAIN-CONTAINING PROTEIN 1, MITOCHONDRIAL"/>
    <property type="match status" value="1"/>
</dbReference>
<dbReference type="Proteomes" id="UP000741863">
    <property type="component" value="Unassembled WGS sequence"/>
</dbReference>
<dbReference type="InterPro" id="IPR013785">
    <property type="entry name" value="Aldolase_TIM"/>
</dbReference>
<evidence type="ECO:0000256" key="5">
    <source>
        <dbReference type="ARBA" id="ARBA00022723"/>
    </source>
</evidence>
<comment type="subcellular location">
    <subcellularLocation>
        <location evidence="9">Cytoplasm</location>
    </subcellularLocation>
</comment>
<dbReference type="InterPro" id="IPR010723">
    <property type="entry name" value="HemN_C"/>
</dbReference>
<dbReference type="InterPro" id="IPR004559">
    <property type="entry name" value="HemW-like"/>
</dbReference>
<evidence type="ECO:0000313" key="12">
    <source>
        <dbReference type="Proteomes" id="UP000741863"/>
    </source>
</evidence>
<dbReference type="EMBL" id="JAFBEC010000008">
    <property type="protein sequence ID" value="MBM7633771.1"/>
    <property type="molecule type" value="Genomic_DNA"/>
</dbReference>
<keyword evidence="6 9" id="KW-0408">Iron</keyword>
<dbReference type="Pfam" id="PF04055">
    <property type="entry name" value="Radical_SAM"/>
    <property type="match status" value="1"/>
</dbReference>
<keyword evidence="9" id="KW-0004">4Fe-4S</keyword>
<evidence type="ECO:0000259" key="10">
    <source>
        <dbReference type="PROSITE" id="PS51918"/>
    </source>
</evidence>
<dbReference type="SMART" id="SM00729">
    <property type="entry name" value="Elp3"/>
    <property type="match status" value="1"/>
</dbReference>
<evidence type="ECO:0000313" key="11">
    <source>
        <dbReference type="EMBL" id="MBM7633771.1"/>
    </source>
</evidence>
<keyword evidence="11" id="KW-0560">Oxidoreductase</keyword>
<keyword evidence="4 9" id="KW-0949">S-adenosyl-L-methionine</keyword>
<dbReference type="SFLD" id="SFLDS00029">
    <property type="entry name" value="Radical_SAM"/>
    <property type="match status" value="1"/>
</dbReference>
<evidence type="ECO:0000256" key="4">
    <source>
        <dbReference type="ARBA" id="ARBA00022691"/>
    </source>
</evidence>
<evidence type="ECO:0000256" key="1">
    <source>
        <dbReference type="ARBA" id="ARBA00006100"/>
    </source>
</evidence>
<keyword evidence="8 9" id="KW-0143">Chaperone</keyword>
<gene>
    <name evidence="11" type="ORF">JOD17_002867</name>
</gene>
<dbReference type="InterPro" id="IPR006638">
    <property type="entry name" value="Elp3/MiaA/NifB-like_rSAM"/>
</dbReference>
<comment type="similarity">
    <text evidence="1">Belongs to the anaerobic coproporphyrinogen-III oxidase family. HemW subfamily.</text>
</comment>
<keyword evidence="3 9" id="KW-0349">Heme</keyword>
<evidence type="ECO:0000256" key="8">
    <source>
        <dbReference type="ARBA" id="ARBA00023186"/>
    </source>
</evidence>
<keyword evidence="7 9" id="KW-0411">Iron-sulfur</keyword>
<dbReference type="InterPro" id="IPR058240">
    <property type="entry name" value="rSAM_sf"/>
</dbReference>
<dbReference type="PANTHER" id="PTHR13932">
    <property type="entry name" value="COPROPORPHYRINIGEN III OXIDASE"/>
    <property type="match status" value="1"/>
</dbReference>
<sequence length="385" mass="43950">MKQGLYVHIPFCKQICHYCDFNKVLVKNQPVDTYVSALLTEGRLRLRGNTYHSNTIYIGGGTPTALSANQLDQLFTNLHKAGISWDEASEVTLEVNPDGVTTEQLKVVRAHGINRLSVGVQTFDTTLLETIGRTHSVADVHALLEKARGLGFNNISIDLMYALPGQTEDSWLQTVDRAIELQPDHISAYGLKIEPKTQFHNWQKSGQIIAMDQDDEADLYELLINKLEKAGYFQYEISNFAKSGKESRHNLLYWENESYLALGAGAHGYVEHERYQNIGPIPHYLKAIENEELPTRKVDRISKNEQMEEEMFLGLRLRKGVSQANFDRKYEVTMQSVYGEAIERLLRDELVEWNDDCLRLTERGQLLGNEVFAQFLLPKDEEAIR</sequence>